<dbReference type="EMBL" id="LWQS01000057">
    <property type="protein sequence ID" value="OAN45269.1"/>
    <property type="molecule type" value="Genomic_DNA"/>
</dbReference>
<evidence type="ECO:0000313" key="2">
    <source>
        <dbReference type="EMBL" id="OAN45269.1"/>
    </source>
</evidence>
<keyword evidence="3" id="KW-1185">Reference proteome</keyword>
<evidence type="ECO:0000313" key="3">
    <source>
        <dbReference type="Proteomes" id="UP000078287"/>
    </source>
</evidence>
<comment type="caution">
    <text evidence="2">The sequence shown here is derived from an EMBL/GenBank/DDBJ whole genome shotgun (WGS) entry which is preliminary data.</text>
</comment>
<feature type="domain" description="ATPase AAA-type core" evidence="1">
    <location>
        <begin position="23"/>
        <end position="318"/>
    </location>
</feature>
<dbReference type="OrthoDB" id="9810873at2"/>
<dbReference type="PANTHER" id="PTHR32182:SF22">
    <property type="entry name" value="ATP-DEPENDENT ENDONUCLEASE, OLD FAMILY-RELATED"/>
    <property type="match status" value="1"/>
</dbReference>
<dbReference type="GO" id="GO:0000731">
    <property type="term" value="P:DNA synthesis involved in DNA repair"/>
    <property type="evidence" value="ECO:0007669"/>
    <property type="project" value="TreeGrafter"/>
</dbReference>
<dbReference type="SUPFAM" id="SSF52540">
    <property type="entry name" value="P-loop containing nucleoside triphosphate hydrolases"/>
    <property type="match status" value="1"/>
</dbReference>
<dbReference type="PANTHER" id="PTHR32182">
    <property type="entry name" value="DNA REPLICATION AND REPAIR PROTEIN RECF"/>
    <property type="match status" value="1"/>
</dbReference>
<dbReference type="Proteomes" id="UP000078287">
    <property type="component" value="Unassembled WGS sequence"/>
</dbReference>
<dbReference type="Gene3D" id="3.40.50.300">
    <property type="entry name" value="P-loop containing nucleotide triphosphate hydrolases"/>
    <property type="match status" value="2"/>
</dbReference>
<organism evidence="2 3">
    <name type="scientific">Chloroflexus islandicus</name>
    <dbReference type="NCBI Taxonomy" id="1707952"/>
    <lineage>
        <taxon>Bacteria</taxon>
        <taxon>Bacillati</taxon>
        <taxon>Chloroflexota</taxon>
        <taxon>Chloroflexia</taxon>
        <taxon>Chloroflexales</taxon>
        <taxon>Chloroflexineae</taxon>
        <taxon>Chloroflexaceae</taxon>
        <taxon>Chloroflexus</taxon>
    </lineage>
</organism>
<dbReference type="STRING" id="1707952.A6A03_15135"/>
<dbReference type="AlphaFoldDB" id="A0A178M939"/>
<accession>A0A178M939</accession>
<sequence length="369" mass="42085">MLTNIKLRGYTTFRELDLELTPINVLIGANGAGKSNLIALFTMLNQMMNESLQLYVARAGGADRILHYGSKTTERMELELWFTDDQQSVANGYRCEFVPVRGELWLAHESTYFHDFQYSQPLQRSESNKLHSESLLPQWAVSDGGVDRFVYRDMNSWRRYHFHDTGPTARVKQPCSLRDRHFLHADAANLAAFLFQLAEHHPAEYRAIIETIRLAAPFFGDFVLRPQPRNSDLITLEWRERGSDFIFGPDALSDGTLRFICLATLFLQPSRYLPATIVIDEPELGLHPYAITLLAELVRKVAAKRQVILATQSVALVNQFAPEEVLVVDRREGISTVRRLDSATLEHWLADYALGELWEKNVLGGRPQP</sequence>
<gene>
    <name evidence="2" type="ORF">A6A03_15135</name>
</gene>
<dbReference type="InterPro" id="IPR027417">
    <property type="entry name" value="P-loop_NTPase"/>
</dbReference>
<dbReference type="InterPro" id="IPR003959">
    <property type="entry name" value="ATPase_AAA_core"/>
</dbReference>
<dbReference type="PIRSF" id="PIRSF029347">
    <property type="entry name" value="RecF"/>
    <property type="match status" value="1"/>
</dbReference>
<dbReference type="GO" id="GO:0016887">
    <property type="term" value="F:ATP hydrolysis activity"/>
    <property type="evidence" value="ECO:0007669"/>
    <property type="project" value="InterPro"/>
</dbReference>
<dbReference type="InterPro" id="IPR014555">
    <property type="entry name" value="RecF-like"/>
</dbReference>
<name>A0A178M939_9CHLR</name>
<reference evidence="2 3" key="1">
    <citation type="submission" date="2016-04" db="EMBL/GenBank/DDBJ databases">
        <title>Chloroflexus islandicus sp. nov., a thermophilic filamentous anoxygenic phototrophic bacterium from geyser Strokkur (Iceland).</title>
        <authorList>
            <person name="Gaisin V.A."/>
            <person name="Kalashnikov A.M."/>
            <person name="Sukhacheva M.V."/>
            <person name="Grouzdev D.S."/>
            <person name="Ivanov T.M."/>
            <person name="Kuznetsov B."/>
            <person name="Gorlenko V.M."/>
        </authorList>
    </citation>
    <scope>NUCLEOTIDE SEQUENCE [LARGE SCALE GENOMIC DNA]</scope>
    <source>
        <strain evidence="3">isl-2</strain>
    </source>
</reference>
<dbReference type="GO" id="GO:0005524">
    <property type="term" value="F:ATP binding"/>
    <property type="evidence" value="ECO:0007669"/>
    <property type="project" value="InterPro"/>
</dbReference>
<dbReference type="GO" id="GO:0006302">
    <property type="term" value="P:double-strand break repair"/>
    <property type="evidence" value="ECO:0007669"/>
    <property type="project" value="TreeGrafter"/>
</dbReference>
<proteinExistence type="predicted"/>
<evidence type="ECO:0000259" key="1">
    <source>
        <dbReference type="Pfam" id="PF13304"/>
    </source>
</evidence>
<dbReference type="Pfam" id="PF13304">
    <property type="entry name" value="AAA_21"/>
    <property type="match status" value="1"/>
</dbReference>
<protein>
    <submittedName>
        <fullName evidence="2">Chromosome segregation protein SMC</fullName>
    </submittedName>
</protein>